<keyword evidence="5" id="KW-0687">Ribonucleoprotein</keyword>
<evidence type="ECO:0000256" key="1">
    <source>
        <dbReference type="ARBA" id="ARBA00007465"/>
    </source>
</evidence>
<keyword evidence="8" id="KW-0496">Mitochondrion</keyword>
<dbReference type="GO" id="GO:0003735">
    <property type="term" value="F:structural constituent of ribosome"/>
    <property type="evidence" value="ECO:0007669"/>
    <property type="project" value="TreeGrafter"/>
</dbReference>
<keyword evidence="2" id="KW-0699">rRNA-binding</keyword>
<feature type="domain" description="RNA-binding S4" evidence="7">
    <location>
        <begin position="193"/>
        <end position="255"/>
    </location>
</feature>
<dbReference type="GO" id="GO:0019843">
    <property type="term" value="F:rRNA binding"/>
    <property type="evidence" value="ECO:0007669"/>
    <property type="project" value="UniProtKB-KW"/>
</dbReference>
<dbReference type="SUPFAM" id="SSF55174">
    <property type="entry name" value="Alpha-L RNA-binding motif"/>
    <property type="match status" value="2"/>
</dbReference>
<gene>
    <name evidence="8" type="primary">rps4</name>
</gene>
<keyword evidence="3 6" id="KW-0694">RNA-binding</keyword>
<comment type="similarity">
    <text evidence="1">Belongs to the universal ribosomal protein uS4 family.</text>
</comment>
<proteinExistence type="inferred from homology"/>
<dbReference type="InterPro" id="IPR022801">
    <property type="entry name" value="Ribosomal_uS4"/>
</dbReference>
<evidence type="ECO:0000313" key="8">
    <source>
        <dbReference type="EMBL" id="QYJ09254.1"/>
    </source>
</evidence>
<feature type="domain" description="RNA-binding S4" evidence="7">
    <location>
        <begin position="125"/>
        <end position="187"/>
    </location>
</feature>
<name>A0A8F9R3J3_9STRA</name>
<dbReference type="AlphaFoldDB" id="A0A8F9R3J3"/>
<protein>
    <submittedName>
        <fullName evidence="8">Ribosomal protein S4</fullName>
    </submittedName>
</protein>
<evidence type="ECO:0000256" key="2">
    <source>
        <dbReference type="ARBA" id="ARBA00022730"/>
    </source>
</evidence>
<sequence>MFFLNKQRHRPVYKKFINLRGNILNNKKIFNFKKQKWNVFLFHLIKNSKRYRHKPYTIGNFHVPSFASSGNSFKKQFRTNLQNKKKLNIFYGGLSKKRLKKQVKLILHSKKNNNFNSSLIELFESRIDSVLYRSYFSSSLRNAGQMVSHGYIMINNRIVKDKSYLLKPGDLISVNPKYYNVIQKNLKTLLFESRIDSVLHRSNFSLNLTNSEQMLSNGYIMVNNKIVKDKSYLLKPGDLISINPQYNNIIPKKFKKLKNLSFWSNYSWFWSIPPSYLVLKYKTMQIIFGGNKNFNFSSYFPFLIDTNAILKSYKR</sequence>
<dbReference type="InterPro" id="IPR036986">
    <property type="entry name" value="S4_RNA-bd_sf"/>
</dbReference>
<keyword evidence="4 8" id="KW-0689">Ribosomal protein</keyword>
<dbReference type="PROSITE" id="PS50889">
    <property type="entry name" value="S4"/>
    <property type="match status" value="2"/>
</dbReference>
<evidence type="ECO:0000256" key="3">
    <source>
        <dbReference type="ARBA" id="ARBA00022884"/>
    </source>
</evidence>
<dbReference type="Gene3D" id="1.10.1050.10">
    <property type="entry name" value="Ribosomal Protein S4 Delta 41, Chain A, domain 1"/>
    <property type="match status" value="1"/>
</dbReference>
<evidence type="ECO:0000259" key="7">
    <source>
        <dbReference type="SMART" id="SM00363"/>
    </source>
</evidence>
<dbReference type="EMBL" id="MW861541">
    <property type="protein sequence ID" value="QYJ09254.1"/>
    <property type="molecule type" value="Genomic_DNA"/>
</dbReference>
<dbReference type="Gene3D" id="3.10.290.10">
    <property type="entry name" value="RNA-binding S4 domain"/>
    <property type="match status" value="2"/>
</dbReference>
<dbReference type="Pfam" id="PF01479">
    <property type="entry name" value="S4"/>
    <property type="match status" value="2"/>
</dbReference>
<reference evidence="8" key="1">
    <citation type="submission" date="2021-04" db="EMBL/GenBank/DDBJ databases">
        <authorList>
            <person name="Wang Y."/>
            <person name="Liu G."/>
        </authorList>
    </citation>
    <scope>NUCLEOTIDE SEQUENCE</scope>
    <source>
        <strain evidence="8">Qingdao in China</strain>
    </source>
</reference>
<evidence type="ECO:0000256" key="6">
    <source>
        <dbReference type="PROSITE-ProRule" id="PRU00182"/>
    </source>
</evidence>
<evidence type="ECO:0000256" key="4">
    <source>
        <dbReference type="ARBA" id="ARBA00022980"/>
    </source>
</evidence>
<geneLocation type="mitochondrion" evidence="8"/>
<dbReference type="GO" id="GO:0015935">
    <property type="term" value="C:small ribosomal subunit"/>
    <property type="evidence" value="ECO:0007669"/>
    <property type="project" value="TreeGrafter"/>
</dbReference>
<dbReference type="SMART" id="SM00363">
    <property type="entry name" value="S4"/>
    <property type="match status" value="2"/>
</dbReference>
<organism evidence="8">
    <name type="scientific">Pleurosigma intermedium</name>
    <dbReference type="NCBI Taxonomy" id="197753"/>
    <lineage>
        <taxon>Eukaryota</taxon>
        <taxon>Sar</taxon>
        <taxon>Stramenopiles</taxon>
        <taxon>Ochrophyta</taxon>
        <taxon>Bacillariophyta</taxon>
        <taxon>Bacillariophyceae</taxon>
        <taxon>Bacillariophycidae</taxon>
        <taxon>Naviculales</taxon>
        <taxon>Pleurosigmataceae</taxon>
        <taxon>Pleurosigma</taxon>
    </lineage>
</organism>
<dbReference type="GO" id="GO:0042274">
    <property type="term" value="P:ribosomal small subunit biogenesis"/>
    <property type="evidence" value="ECO:0007669"/>
    <property type="project" value="TreeGrafter"/>
</dbReference>
<dbReference type="PANTHER" id="PTHR11831">
    <property type="entry name" value="30S 40S RIBOSOMAL PROTEIN"/>
    <property type="match status" value="1"/>
</dbReference>
<dbReference type="PANTHER" id="PTHR11831:SF4">
    <property type="entry name" value="SMALL RIBOSOMAL SUBUNIT PROTEIN US4M"/>
    <property type="match status" value="1"/>
</dbReference>
<accession>A0A8F9R3J3</accession>
<dbReference type="CDD" id="cd00165">
    <property type="entry name" value="S4"/>
    <property type="match status" value="2"/>
</dbReference>
<dbReference type="InterPro" id="IPR002942">
    <property type="entry name" value="S4_RNA-bd"/>
</dbReference>
<evidence type="ECO:0000256" key="5">
    <source>
        <dbReference type="ARBA" id="ARBA00023274"/>
    </source>
</evidence>